<dbReference type="KEGG" id="cvn:111102626"/>
<sequence>MLSVASFLLVVLLGGFSHRIQGISTEAETTKIEYSSTTNYRETETSTLTARTTTNNEFKTQTTSSPLTTATFRSTEKETYVTETTQQQTEATTRTTIKFTEPPTTTGKTPSTTLKILTSSSESTPEFTDTISSTTFLSTEETRFISTKRSENVNVSSIVLGLMLTFSLVANLVLAFLLYKSCRRHIPGEEDQNKLYTNEIPLSKIEHETAYTDIQCRDDNPAYQYESLSSQNEATYTNTIP</sequence>
<feature type="chain" id="PRO_5034830564" evidence="2">
    <location>
        <begin position="23"/>
        <end position="241"/>
    </location>
</feature>
<dbReference type="RefSeq" id="XP_022291154.1">
    <property type="nucleotide sequence ID" value="XM_022435446.1"/>
</dbReference>
<keyword evidence="3" id="KW-1185">Reference proteome</keyword>
<keyword evidence="1" id="KW-0812">Transmembrane</keyword>
<evidence type="ECO:0000313" key="3">
    <source>
        <dbReference type="Proteomes" id="UP000694844"/>
    </source>
</evidence>
<keyword evidence="2" id="KW-0732">Signal</keyword>
<accession>A0A8B8AM58</accession>
<evidence type="ECO:0000256" key="1">
    <source>
        <dbReference type="SAM" id="Phobius"/>
    </source>
</evidence>
<evidence type="ECO:0000256" key="2">
    <source>
        <dbReference type="SAM" id="SignalP"/>
    </source>
</evidence>
<dbReference type="OrthoDB" id="6217967at2759"/>
<proteinExistence type="predicted"/>
<feature type="signal peptide" evidence="2">
    <location>
        <begin position="1"/>
        <end position="22"/>
    </location>
</feature>
<name>A0A8B8AM58_CRAVI</name>
<reference evidence="4" key="1">
    <citation type="submission" date="2025-08" db="UniProtKB">
        <authorList>
            <consortium name="RefSeq"/>
        </authorList>
    </citation>
    <scope>IDENTIFICATION</scope>
    <source>
        <tissue evidence="4">Whole sample</tissue>
    </source>
</reference>
<keyword evidence="1" id="KW-0472">Membrane</keyword>
<dbReference type="Proteomes" id="UP000694844">
    <property type="component" value="Chromosome 7"/>
</dbReference>
<organism evidence="3 4">
    <name type="scientific">Crassostrea virginica</name>
    <name type="common">Eastern oyster</name>
    <dbReference type="NCBI Taxonomy" id="6565"/>
    <lineage>
        <taxon>Eukaryota</taxon>
        <taxon>Metazoa</taxon>
        <taxon>Spiralia</taxon>
        <taxon>Lophotrochozoa</taxon>
        <taxon>Mollusca</taxon>
        <taxon>Bivalvia</taxon>
        <taxon>Autobranchia</taxon>
        <taxon>Pteriomorphia</taxon>
        <taxon>Ostreida</taxon>
        <taxon>Ostreoidea</taxon>
        <taxon>Ostreidae</taxon>
        <taxon>Crassostrea</taxon>
    </lineage>
</organism>
<feature type="transmembrane region" description="Helical" evidence="1">
    <location>
        <begin position="158"/>
        <end position="179"/>
    </location>
</feature>
<evidence type="ECO:0000313" key="4">
    <source>
        <dbReference type="RefSeq" id="XP_022291154.1"/>
    </source>
</evidence>
<gene>
    <name evidence="4" type="primary">LOC111102626</name>
</gene>
<dbReference type="AlphaFoldDB" id="A0A8B8AM58"/>
<keyword evidence="1" id="KW-1133">Transmembrane helix</keyword>
<protein>
    <submittedName>
        <fullName evidence="4">Salivary glue protein Sgs-3-like</fullName>
    </submittedName>
</protein>
<dbReference type="GeneID" id="111102626"/>